<keyword evidence="1" id="KW-0813">Transport</keyword>
<feature type="region of interest" description="Disordered" evidence="4">
    <location>
        <begin position="292"/>
        <end position="313"/>
    </location>
</feature>
<dbReference type="EMBL" id="SJPS01000001">
    <property type="protein sequence ID" value="TWU29439.1"/>
    <property type="molecule type" value="Genomic_DNA"/>
</dbReference>
<evidence type="ECO:0000259" key="5">
    <source>
        <dbReference type="PROSITE" id="PS50893"/>
    </source>
</evidence>
<keyword evidence="7" id="KW-1185">Reference proteome</keyword>
<sequence length="313" mass="35200">MNPVIEISRVTKRFGSHTALSDVSLTVPTGTVFALLGENGAGKTTTIKLLLGLEEADCGSLRVLGLDCRREAEEIRRRVGYVPEQPALYDWMTASEIGWFTAGFYPEPYEQEYRKLLERFRVPLGRKISQMSKGMRAKVSLSLSLAHQPELLILDEPTSGLDTLVRREFLESMVDIAAAGRTVLLSSHQIGEVERVADIVAIVREGELLVVESLDTLKCQIRELTITMSGSRPPELPCDTLSRRQRGRQWQFLVRTLQNTDFDDLSKQPEVVAVETRTPSLEEIFVAYMQSDKREGSNVEEESRNYDPAEVQP</sequence>
<evidence type="ECO:0000313" key="7">
    <source>
        <dbReference type="Proteomes" id="UP000318437"/>
    </source>
</evidence>
<reference evidence="6 7" key="1">
    <citation type="submission" date="2019-02" db="EMBL/GenBank/DDBJ databases">
        <title>Deep-cultivation of Planctomycetes and their phenomic and genomic characterization uncovers novel biology.</title>
        <authorList>
            <person name="Wiegand S."/>
            <person name="Jogler M."/>
            <person name="Boedeker C."/>
            <person name="Pinto D."/>
            <person name="Vollmers J."/>
            <person name="Rivas-Marin E."/>
            <person name="Kohn T."/>
            <person name="Peeters S.H."/>
            <person name="Heuer A."/>
            <person name="Rast P."/>
            <person name="Oberbeckmann S."/>
            <person name="Bunk B."/>
            <person name="Jeske O."/>
            <person name="Meyerdierks A."/>
            <person name="Storesund J.E."/>
            <person name="Kallscheuer N."/>
            <person name="Luecker S."/>
            <person name="Lage O.M."/>
            <person name="Pohl T."/>
            <person name="Merkel B.J."/>
            <person name="Hornburger P."/>
            <person name="Mueller R.-W."/>
            <person name="Bruemmer F."/>
            <person name="Labrenz M."/>
            <person name="Spormann A.M."/>
            <person name="Op Den Camp H."/>
            <person name="Overmann J."/>
            <person name="Amann R."/>
            <person name="Jetten M.S.M."/>
            <person name="Mascher T."/>
            <person name="Medema M.H."/>
            <person name="Devos D.P."/>
            <person name="Kaster A.-K."/>
            <person name="Ovreas L."/>
            <person name="Rohde M."/>
            <person name="Galperin M.Y."/>
            <person name="Jogler C."/>
        </authorList>
    </citation>
    <scope>NUCLEOTIDE SEQUENCE [LARGE SCALE GENOMIC DNA]</scope>
    <source>
        <strain evidence="6 7">Pla144</strain>
    </source>
</reference>
<feature type="domain" description="ABC transporter" evidence="5">
    <location>
        <begin position="5"/>
        <end position="230"/>
    </location>
</feature>
<dbReference type="InterPro" id="IPR017871">
    <property type="entry name" value="ABC_transporter-like_CS"/>
</dbReference>
<dbReference type="RefSeq" id="WP_146447468.1">
    <property type="nucleotide sequence ID" value="NZ_SJPS01000001.1"/>
</dbReference>
<dbReference type="InterPro" id="IPR027417">
    <property type="entry name" value="P-loop_NTPase"/>
</dbReference>
<dbReference type="PROSITE" id="PS00211">
    <property type="entry name" value="ABC_TRANSPORTER_1"/>
    <property type="match status" value="1"/>
</dbReference>
<dbReference type="SUPFAM" id="SSF52540">
    <property type="entry name" value="P-loop containing nucleoside triphosphate hydrolases"/>
    <property type="match status" value="1"/>
</dbReference>
<comment type="caution">
    <text evidence="6">The sequence shown here is derived from an EMBL/GenBank/DDBJ whole genome shotgun (WGS) entry which is preliminary data.</text>
</comment>
<dbReference type="Pfam" id="PF00005">
    <property type="entry name" value="ABC_tran"/>
    <property type="match status" value="1"/>
</dbReference>
<evidence type="ECO:0000256" key="1">
    <source>
        <dbReference type="ARBA" id="ARBA00022448"/>
    </source>
</evidence>
<evidence type="ECO:0000256" key="2">
    <source>
        <dbReference type="ARBA" id="ARBA00022741"/>
    </source>
</evidence>
<dbReference type="InterPro" id="IPR051782">
    <property type="entry name" value="ABC_Transporter_VariousFunc"/>
</dbReference>
<evidence type="ECO:0000256" key="3">
    <source>
        <dbReference type="ARBA" id="ARBA00022840"/>
    </source>
</evidence>
<dbReference type="PANTHER" id="PTHR42939:SF1">
    <property type="entry name" value="ABC TRANSPORTER ATP-BINDING PROTEIN ALBC-RELATED"/>
    <property type="match status" value="1"/>
</dbReference>
<dbReference type="OrthoDB" id="9795548at2"/>
<dbReference type="CDD" id="cd03230">
    <property type="entry name" value="ABC_DR_subfamily_A"/>
    <property type="match status" value="1"/>
</dbReference>
<dbReference type="PROSITE" id="PS50893">
    <property type="entry name" value="ABC_TRANSPORTER_2"/>
    <property type="match status" value="1"/>
</dbReference>
<evidence type="ECO:0000313" key="6">
    <source>
        <dbReference type="EMBL" id="TWU29439.1"/>
    </source>
</evidence>
<accession>A0A5C6D3K2</accession>
<organism evidence="6 7">
    <name type="scientific">Bythopirellula polymerisocia</name>
    <dbReference type="NCBI Taxonomy" id="2528003"/>
    <lineage>
        <taxon>Bacteria</taxon>
        <taxon>Pseudomonadati</taxon>
        <taxon>Planctomycetota</taxon>
        <taxon>Planctomycetia</taxon>
        <taxon>Pirellulales</taxon>
        <taxon>Lacipirellulaceae</taxon>
        <taxon>Bythopirellula</taxon>
    </lineage>
</organism>
<dbReference type="InterPro" id="IPR003593">
    <property type="entry name" value="AAA+_ATPase"/>
</dbReference>
<feature type="compositionally biased region" description="Basic and acidic residues" evidence="4">
    <location>
        <begin position="292"/>
        <end position="307"/>
    </location>
</feature>
<proteinExistence type="predicted"/>
<keyword evidence="3 6" id="KW-0067">ATP-binding</keyword>
<dbReference type="Gene3D" id="3.40.50.300">
    <property type="entry name" value="P-loop containing nucleotide triphosphate hydrolases"/>
    <property type="match status" value="1"/>
</dbReference>
<dbReference type="SMART" id="SM00382">
    <property type="entry name" value="AAA"/>
    <property type="match status" value="1"/>
</dbReference>
<dbReference type="AlphaFoldDB" id="A0A5C6D3K2"/>
<dbReference type="PANTHER" id="PTHR42939">
    <property type="entry name" value="ABC TRANSPORTER ATP-BINDING PROTEIN ALBC-RELATED"/>
    <property type="match status" value="1"/>
</dbReference>
<dbReference type="Proteomes" id="UP000318437">
    <property type="component" value="Unassembled WGS sequence"/>
</dbReference>
<name>A0A5C6D3K2_9BACT</name>
<evidence type="ECO:0000256" key="4">
    <source>
        <dbReference type="SAM" id="MobiDB-lite"/>
    </source>
</evidence>
<dbReference type="GO" id="GO:0016887">
    <property type="term" value="F:ATP hydrolysis activity"/>
    <property type="evidence" value="ECO:0007669"/>
    <property type="project" value="InterPro"/>
</dbReference>
<keyword evidence="2" id="KW-0547">Nucleotide-binding</keyword>
<dbReference type="InterPro" id="IPR003439">
    <property type="entry name" value="ABC_transporter-like_ATP-bd"/>
</dbReference>
<protein>
    <submittedName>
        <fullName evidence="6">ABC transporter ATP-binding protein YtrB</fullName>
    </submittedName>
</protein>
<gene>
    <name evidence="6" type="primary">ytrB_1</name>
    <name evidence="6" type="ORF">Pla144_02170</name>
</gene>
<dbReference type="GO" id="GO:0005524">
    <property type="term" value="F:ATP binding"/>
    <property type="evidence" value="ECO:0007669"/>
    <property type="project" value="UniProtKB-KW"/>
</dbReference>